<name>A0A1Q8VC68_9ACTO</name>
<comment type="caution">
    <text evidence="2">The sequence shown here is derived from an EMBL/GenBank/DDBJ whole genome shotgun (WGS) entry which is preliminary data.</text>
</comment>
<keyword evidence="1" id="KW-0472">Membrane</keyword>
<protein>
    <submittedName>
        <fullName evidence="2">Uncharacterized protein</fullName>
    </submittedName>
</protein>
<keyword evidence="1" id="KW-1133">Transmembrane helix</keyword>
<feature type="transmembrane region" description="Helical" evidence="1">
    <location>
        <begin position="59"/>
        <end position="84"/>
    </location>
</feature>
<reference evidence="2 3" key="1">
    <citation type="submission" date="2016-12" db="EMBL/GenBank/DDBJ databases">
        <title>Genomic Comparison of strains in the 'Actinomyces naeslundii' Group.</title>
        <authorList>
            <person name="Mughal S.R."/>
            <person name="Do T."/>
            <person name="Gilbert S.C."/>
            <person name="Witherden E.A."/>
            <person name="Didelot X."/>
            <person name="Beighton D."/>
        </authorList>
    </citation>
    <scope>NUCLEOTIDE SEQUENCE [LARGE SCALE GENOMIC DNA]</scope>
    <source>
        <strain evidence="2 3">CCUG 33920</strain>
    </source>
</reference>
<proteinExistence type="predicted"/>
<feature type="transmembrane region" description="Helical" evidence="1">
    <location>
        <begin position="135"/>
        <end position="153"/>
    </location>
</feature>
<feature type="transmembrane region" description="Helical" evidence="1">
    <location>
        <begin position="165"/>
        <end position="184"/>
    </location>
</feature>
<dbReference type="AlphaFoldDB" id="A0A1Q8VC68"/>
<evidence type="ECO:0000256" key="1">
    <source>
        <dbReference type="SAM" id="Phobius"/>
    </source>
</evidence>
<keyword evidence="1" id="KW-0812">Transmembrane</keyword>
<gene>
    <name evidence="2" type="ORF">BKH29_03005</name>
</gene>
<accession>A0A1Q8VC68</accession>
<sequence length="191" mass="20718">MYTLIFSTIGLSANYTHVNYVYNGTLLFILGGVATGFTPSLTERSLLLAGLTSREIWRVVIMLACATTALTAISMGCCAILDIISGNVRVVEVYMIQHTGIGPYLWFLVPMGAFPGVIASACMSMANRYLTSGGTAAVITSTILFMNPISYLIVPHAFRSGLLGYISYLLVAAVTYPLLLRFILSRPRNEK</sequence>
<feature type="transmembrane region" description="Helical" evidence="1">
    <location>
        <begin position="20"/>
        <end position="38"/>
    </location>
</feature>
<organism evidence="2 3">
    <name type="scientific">Actinomyces oris</name>
    <dbReference type="NCBI Taxonomy" id="544580"/>
    <lineage>
        <taxon>Bacteria</taxon>
        <taxon>Bacillati</taxon>
        <taxon>Actinomycetota</taxon>
        <taxon>Actinomycetes</taxon>
        <taxon>Actinomycetales</taxon>
        <taxon>Actinomycetaceae</taxon>
        <taxon>Actinomyces</taxon>
    </lineage>
</organism>
<evidence type="ECO:0000313" key="2">
    <source>
        <dbReference type="EMBL" id="OLO45693.1"/>
    </source>
</evidence>
<feature type="transmembrane region" description="Helical" evidence="1">
    <location>
        <begin position="104"/>
        <end position="123"/>
    </location>
</feature>
<evidence type="ECO:0000313" key="3">
    <source>
        <dbReference type="Proteomes" id="UP000186857"/>
    </source>
</evidence>
<dbReference type="Proteomes" id="UP000186857">
    <property type="component" value="Unassembled WGS sequence"/>
</dbReference>
<dbReference type="EMBL" id="MSKJ01000006">
    <property type="protein sequence ID" value="OLO45693.1"/>
    <property type="molecule type" value="Genomic_DNA"/>
</dbReference>